<organism evidence="1">
    <name type="scientific">marine sediment metagenome</name>
    <dbReference type="NCBI Taxonomy" id="412755"/>
    <lineage>
        <taxon>unclassified sequences</taxon>
        <taxon>metagenomes</taxon>
        <taxon>ecological metagenomes</taxon>
    </lineage>
</organism>
<name>A0A0F9GHX9_9ZZZZ</name>
<protein>
    <submittedName>
        <fullName evidence="1">Uncharacterized protein</fullName>
    </submittedName>
</protein>
<comment type="caution">
    <text evidence="1">The sequence shown here is derived from an EMBL/GenBank/DDBJ whole genome shotgun (WGS) entry which is preliminary data.</text>
</comment>
<gene>
    <name evidence="1" type="ORF">LCGC14_1825150</name>
</gene>
<accession>A0A0F9GHX9</accession>
<proteinExistence type="predicted"/>
<dbReference type="EMBL" id="LAZR01017941">
    <property type="protein sequence ID" value="KKL98363.1"/>
    <property type="molecule type" value="Genomic_DNA"/>
</dbReference>
<reference evidence="1" key="1">
    <citation type="journal article" date="2015" name="Nature">
        <title>Complex archaea that bridge the gap between prokaryotes and eukaryotes.</title>
        <authorList>
            <person name="Spang A."/>
            <person name="Saw J.H."/>
            <person name="Jorgensen S.L."/>
            <person name="Zaremba-Niedzwiedzka K."/>
            <person name="Martijn J."/>
            <person name="Lind A.E."/>
            <person name="van Eijk R."/>
            <person name="Schleper C."/>
            <person name="Guy L."/>
            <person name="Ettema T.J."/>
        </authorList>
    </citation>
    <scope>NUCLEOTIDE SEQUENCE</scope>
</reference>
<sequence>MDMDEGAKERLKNLPRARCAECNSKQSSTNPMARCYEDKKKYCYDHIYAGLYSEKRMRVDDELRNVCGACKEKWGYT</sequence>
<dbReference type="AlphaFoldDB" id="A0A0F9GHX9"/>
<evidence type="ECO:0000313" key="1">
    <source>
        <dbReference type="EMBL" id="KKL98363.1"/>
    </source>
</evidence>